<dbReference type="EMBL" id="JAUJEB010000004">
    <property type="protein sequence ID" value="MDN5214302.1"/>
    <property type="molecule type" value="Genomic_DNA"/>
</dbReference>
<gene>
    <name evidence="1" type="primary">eboE</name>
    <name evidence="1" type="ORF">QQ020_19645</name>
</gene>
<keyword evidence="2" id="KW-1185">Reference proteome</keyword>
<dbReference type="SUPFAM" id="SSF51658">
    <property type="entry name" value="Xylose isomerase-like"/>
    <property type="match status" value="1"/>
</dbReference>
<dbReference type="NCBIfam" id="NF035939">
    <property type="entry name" value="TIM_EboE"/>
    <property type="match status" value="1"/>
</dbReference>
<proteinExistence type="predicted"/>
<accession>A0ABT8L967</accession>
<name>A0ABT8L967_9BACT</name>
<dbReference type="Proteomes" id="UP001172083">
    <property type="component" value="Unassembled WGS sequence"/>
</dbReference>
<protein>
    <submittedName>
        <fullName evidence="1">Metabolite traffic protein EboE</fullName>
    </submittedName>
</protein>
<organism evidence="1 2">
    <name type="scientific">Agaribacillus aureus</name>
    <dbReference type="NCBI Taxonomy" id="3051825"/>
    <lineage>
        <taxon>Bacteria</taxon>
        <taxon>Pseudomonadati</taxon>
        <taxon>Bacteroidota</taxon>
        <taxon>Cytophagia</taxon>
        <taxon>Cytophagales</taxon>
        <taxon>Splendidivirgaceae</taxon>
        <taxon>Agaribacillus</taxon>
    </lineage>
</organism>
<dbReference type="InterPro" id="IPR036237">
    <property type="entry name" value="Xyl_isomerase-like_sf"/>
</dbReference>
<sequence length="404" mass="47087">MQLKNNQHLTYCTNIHKGESWSEVFTYLKQYIPEIKSQVSPDSPFGIGIRLSDLASKQLLEGQALDHFKSWLTENELYVFTMNGFPFGSFHGERVKDQVHHPDWTTRERVDYTVRLFKILAEILPEGVDGGISTSPISYKLWWNHDNQALNEIWEKGTRHLLEVIKYLIELEKETGKKLHLDIEPEPDGLLENTAEVLTYFQKWLIPMGTPFLKEHFGFEAEEAERRIKSHLQICYDVCHFAVVYEEPDQVFQAFRSAGIGIGKIQISAALKALFTSDAGKTAHILEDFHHFNEPTYLHQVVGRDASDVKYQYNDLPAAIEHFPDRDFREWRSHFHVPVFLDKYDQLESTQEDILKVFALNKVHEITQHLEVETYTWEVLPQAMQVDLTTSITRELNWVLKNVQ</sequence>
<dbReference type="Gene3D" id="3.20.20.150">
    <property type="entry name" value="Divalent-metal-dependent TIM barrel enzymes"/>
    <property type="match status" value="1"/>
</dbReference>
<dbReference type="RefSeq" id="WP_346759636.1">
    <property type="nucleotide sequence ID" value="NZ_JAUJEB010000004.1"/>
</dbReference>
<evidence type="ECO:0000313" key="1">
    <source>
        <dbReference type="EMBL" id="MDN5214302.1"/>
    </source>
</evidence>
<evidence type="ECO:0000313" key="2">
    <source>
        <dbReference type="Proteomes" id="UP001172083"/>
    </source>
</evidence>
<reference evidence="1" key="1">
    <citation type="submission" date="2023-06" db="EMBL/GenBank/DDBJ databases">
        <title>Genomic of Agaribacillus aureum.</title>
        <authorList>
            <person name="Wang G."/>
        </authorList>
    </citation>
    <scope>NUCLEOTIDE SEQUENCE</scope>
    <source>
        <strain evidence="1">BMA12</strain>
    </source>
</reference>
<comment type="caution">
    <text evidence="1">The sequence shown here is derived from an EMBL/GenBank/DDBJ whole genome shotgun (WGS) entry which is preliminary data.</text>
</comment>